<keyword evidence="9" id="KW-0282">Flagellum</keyword>
<evidence type="ECO:0000256" key="4">
    <source>
        <dbReference type="ARBA" id="ARBA00022795"/>
    </source>
</evidence>
<dbReference type="Pfam" id="PF02108">
    <property type="entry name" value="FliH"/>
    <property type="match status" value="1"/>
</dbReference>
<comment type="caution">
    <text evidence="9">The sequence shown here is derived from an EMBL/GenBank/DDBJ whole genome shotgun (WGS) entry which is preliminary data.</text>
</comment>
<name>A0ABT9Z5T4_9BACI</name>
<dbReference type="InterPro" id="IPR022524">
    <property type="entry name" value="FliH_Bacilli"/>
</dbReference>
<keyword evidence="6" id="KW-1006">Bacterial flagellum protein export</keyword>
<evidence type="ECO:0000313" key="9">
    <source>
        <dbReference type="EMBL" id="MDQ0227608.1"/>
    </source>
</evidence>
<accession>A0ABT9Z5T4</accession>
<dbReference type="Proteomes" id="UP001232245">
    <property type="component" value="Unassembled WGS sequence"/>
</dbReference>
<keyword evidence="9" id="KW-0969">Cilium</keyword>
<evidence type="ECO:0000256" key="1">
    <source>
        <dbReference type="ARBA" id="ARBA00003041"/>
    </source>
</evidence>
<sequence>MSRLIKSQFTNKDEQNKQPISVVGIRELLQEKYKNEDYQDSVTAEKSSFIIQSAKEEAEQMIHSARMQQETLYKQIEEERNLWNTEKAQLFEQTRQEGYAEGMELGRREALHKYESFIQESQKIIDLAKKEYDEKIQSSENVILEIAIKVAEKIISTKLNESAETFLSLVKQGLHEVKEYENIKIHIHPSNYDYLLSQKEELKQIVTNETDLNMYANAELNENDCYIESSFGRIDISVDTQLEQLKQQLIQLLEGNER</sequence>
<keyword evidence="5" id="KW-0653">Protein transport</keyword>
<evidence type="ECO:0000256" key="6">
    <source>
        <dbReference type="ARBA" id="ARBA00023225"/>
    </source>
</evidence>
<evidence type="ECO:0000259" key="8">
    <source>
        <dbReference type="Pfam" id="PF02108"/>
    </source>
</evidence>
<evidence type="ECO:0000256" key="7">
    <source>
        <dbReference type="NCBIfam" id="TIGR03825"/>
    </source>
</evidence>
<dbReference type="PANTHER" id="PTHR34982">
    <property type="entry name" value="YOP PROTEINS TRANSLOCATION PROTEIN L"/>
    <property type="match status" value="1"/>
</dbReference>
<comment type="function">
    <text evidence="1">Needed for flagellar regrowth and assembly.</text>
</comment>
<dbReference type="EMBL" id="JAUSTZ010000010">
    <property type="protein sequence ID" value="MDQ0227608.1"/>
    <property type="molecule type" value="Genomic_DNA"/>
</dbReference>
<keyword evidence="10" id="KW-1185">Reference proteome</keyword>
<keyword evidence="3" id="KW-0813">Transport</keyword>
<dbReference type="RefSeq" id="WP_174880358.1">
    <property type="nucleotide sequence ID" value="NZ_CADEPK010000152.1"/>
</dbReference>
<feature type="domain" description="Flagellar assembly protein FliH/Type III secretion system HrpE" evidence="8">
    <location>
        <begin position="122"/>
        <end position="245"/>
    </location>
</feature>
<evidence type="ECO:0000256" key="3">
    <source>
        <dbReference type="ARBA" id="ARBA00022448"/>
    </source>
</evidence>
<organism evidence="9 10">
    <name type="scientific">Metabacillus niabensis</name>
    <dbReference type="NCBI Taxonomy" id="324854"/>
    <lineage>
        <taxon>Bacteria</taxon>
        <taxon>Bacillati</taxon>
        <taxon>Bacillota</taxon>
        <taxon>Bacilli</taxon>
        <taxon>Bacillales</taxon>
        <taxon>Bacillaceae</taxon>
        <taxon>Metabacillus</taxon>
    </lineage>
</organism>
<keyword evidence="9" id="KW-0966">Cell projection</keyword>
<proteinExistence type="inferred from homology"/>
<gene>
    <name evidence="9" type="ORF">J2S02_003955</name>
</gene>
<protein>
    <recommendedName>
        <fullName evidence="7">Flagellar assembly protein FliH</fullName>
    </recommendedName>
</protein>
<dbReference type="PANTHER" id="PTHR34982:SF1">
    <property type="entry name" value="FLAGELLAR ASSEMBLY PROTEIN FLIH"/>
    <property type="match status" value="1"/>
</dbReference>
<evidence type="ECO:0000256" key="5">
    <source>
        <dbReference type="ARBA" id="ARBA00022927"/>
    </source>
</evidence>
<evidence type="ECO:0000256" key="2">
    <source>
        <dbReference type="ARBA" id="ARBA00006602"/>
    </source>
</evidence>
<evidence type="ECO:0000313" key="10">
    <source>
        <dbReference type="Proteomes" id="UP001232245"/>
    </source>
</evidence>
<keyword evidence="4" id="KW-1005">Bacterial flagellum biogenesis</keyword>
<dbReference type="InterPro" id="IPR051472">
    <property type="entry name" value="T3SS_Stator/FliH"/>
</dbReference>
<dbReference type="NCBIfam" id="TIGR03825">
    <property type="entry name" value="FliH_bacil"/>
    <property type="match status" value="1"/>
</dbReference>
<dbReference type="InterPro" id="IPR018035">
    <property type="entry name" value="Flagellar_FliH/T3SS_HrpE"/>
</dbReference>
<comment type="similarity">
    <text evidence="2">Belongs to the FliH family.</text>
</comment>
<reference evidence="9 10" key="1">
    <citation type="submission" date="2023-07" db="EMBL/GenBank/DDBJ databases">
        <title>Genomic Encyclopedia of Type Strains, Phase IV (KMG-IV): sequencing the most valuable type-strain genomes for metagenomic binning, comparative biology and taxonomic classification.</title>
        <authorList>
            <person name="Goeker M."/>
        </authorList>
    </citation>
    <scope>NUCLEOTIDE SEQUENCE [LARGE SCALE GENOMIC DNA]</scope>
    <source>
        <strain evidence="9 10">DSM 17723</strain>
    </source>
</reference>